<protein>
    <submittedName>
        <fullName evidence="1">Uncharacterized protein</fullName>
    </submittedName>
</protein>
<accession>A0AA91GKK2</accession>
<name>A0AA91GKK2_9ENTE</name>
<dbReference type="AlphaFoldDB" id="A0AA91GKK2"/>
<reference evidence="1 2" key="1">
    <citation type="submission" date="2014-12" db="EMBL/GenBank/DDBJ databases">
        <title>Draft genome sequences of 29 type strains of Enterococci.</title>
        <authorList>
            <person name="Zhong Z."/>
            <person name="Sun Z."/>
            <person name="Liu W."/>
            <person name="Zhang W."/>
            <person name="Zhang H."/>
        </authorList>
    </citation>
    <scope>NUCLEOTIDE SEQUENCE [LARGE SCALE GENOMIC DNA]</scope>
    <source>
        <strain evidence="1 2">DSM 22801</strain>
    </source>
</reference>
<evidence type="ECO:0000313" key="1">
    <source>
        <dbReference type="EMBL" id="OJG93527.1"/>
    </source>
</evidence>
<organism evidence="1 2">
    <name type="scientific">Enterococcus silesiacus</name>
    <dbReference type="NCBI Taxonomy" id="332949"/>
    <lineage>
        <taxon>Bacteria</taxon>
        <taxon>Bacillati</taxon>
        <taxon>Bacillota</taxon>
        <taxon>Bacilli</taxon>
        <taxon>Lactobacillales</taxon>
        <taxon>Enterococcaceae</taxon>
        <taxon>Enterococcus</taxon>
    </lineage>
</organism>
<dbReference type="EMBL" id="JXLC01000001">
    <property type="protein sequence ID" value="OJG93527.1"/>
    <property type="molecule type" value="Genomic_DNA"/>
</dbReference>
<evidence type="ECO:0000313" key="2">
    <source>
        <dbReference type="Proteomes" id="UP000183039"/>
    </source>
</evidence>
<gene>
    <name evidence="1" type="ORF">RV15_GL000129</name>
</gene>
<comment type="caution">
    <text evidence="1">The sequence shown here is derived from an EMBL/GenBank/DDBJ whole genome shotgun (WGS) entry which is preliminary data.</text>
</comment>
<dbReference type="Proteomes" id="UP000183039">
    <property type="component" value="Unassembled WGS sequence"/>
</dbReference>
<sequence>MQPVNQLLFIVYQNCTIINRKKRHETKVTITFVSYLKYELTITQE</sequence>
<proteinExistence type="predicted"/>